<dbReference type="EMBL" id="CP060712">
    <property type="protein sequence ID" value="QNN49822.1"/>
    <property type="molecule type" value="Genomic_DNA"/>
</dbReference>
<evidence type="ECO:0000313" key="3">
    <source>
        <dbReference type="EMBL" id="QNN49822.1"/>
    </source>
</evidence>
<proteinExistence type="predicted"/>
<organism evidence="3 4">
    <name type="scientific">Phycicoccus endophyticus</name>
    <dbReference type="NCBI Taxonomy" id="1690220"/>
    <lineage>
        <taxon>Bacteria</taxon>
        <taxon>Bacillati</taxon>
        <taxon>Actinomycetota</taxon>
        <taxon>Actinomycetes</taxon>
        <taxon>Micrococcales</taxon>
        <taxon>Intrasporangiaceae</taxon>
        <taxon>Phycicoccus</taxon>
    </lineage>
</organism>
<reference evidence="3 4" key="1">
    <citation type="submission" date="2020-08" db="EMBL/GenBank/DDBJ databases">
        <title>Genome sequence of Phycicoccus endophyticus JCM 31784T.</title>
        <authorList>
            <person name="Hyun D.-W."/>
            <person name="Bae J.-W."/>
        </authorList>
    </citation>
    <scope>NUCLEOTIDE SEQUENCE [LARGE SCALE GENOMIC DNA]</scope>
    <source>
        <strain evidence="3 4">JCM 31784</strain>
    </source>
</reference>
<evidence type="ECO:0000256" key="2">
    <source>
        <dbReference type="SAM" id="Phobius"/>
    </source>
</evidence>
<dbReference type="KEGG" id="pei:H9L10_01630"/>
<gene>
    <name evidence="3" type="ORF">H9L10_01630</name>
</gene>
<evidence type="ECO:0000256" key="1">
    <source>
        <dbReference type="SAM" id="MobiDB-lite"/>
    </source>
</evidence>
<feature type="region of interest" description="Disordered" evidence="1">
    <location>
        <begin position="40"/>
        <end position="97"/>
    </location>
</feature>
<dbReference type="AlphaFoldDB" id="A0A7G9R2J7"/>
<evidence type="ECO:0000313" key="4">
    <source>
        <dbReference type="Proteomes" id="UP000515976"/>
    </source>
</evidence>
<name>A0A7G9R2J7_9MICO</name>
<keyword evidence="2" id="KW-0472">Membrane</keyword>
<dbReference type="RefSeq" id="WP_166104637.1">
    <property type="nucleotide sequence ID" value="NZ_BMMY01000004.1"/>
</dbReference>
<dbReference type="Proteomes" id="UP000515976">
    <property type="component" value="Chromosome"/>
</dbReference>
<accession>A0A7G9R2J7</accession>
<feature type="compositionally biased region" description="Low complexity" evidence="1">
    <location>
        <begin position="62"/>
        <end position="79"/>
    </location>
</feature>
<sequence length="97" mass="10257">MNDSPPDATTGFLAFLAFAFLALALWFLMRNMNDRMRRMSYRQQRAGRGRNEAQAGPEDVAEPPAQEPAAGPDPEGGQPTAEPPAEDGTGRGPGAGG</sequence>
<feature type="transmembrane region" description="Helical" evidence="2">
    <location>
        <begin position="12"/>
        <end position="29"/>
    </location>
</feature>
<protein>
    <submittedName>
        <fullName evidence="3">Uncharacterized protein</fullName>
    </submittedName>
</protein>
<keyword evidence="2" id="KW-0812">Transmembrane</keyword>
<keyword evidence="2" id="KW-1133">Transmembrane helix</keyword>
<keyword evidence="4" id="KW-1185">Reference proteome</keyword>